<dbReference type="InterPro" id="IPR050490">
    <property type="entry name" value="Bact_solute-bd_prot1"/>
</dbReference>
<comment type="caution">
    <text evidence="2">The sequence shown here is derived from an EMBL/GenBank/DDBJ whole genome shotgun (WGS) entry which is preliminary data.</text>
</comment>
<organism evidence="2 3">
    <name type="scientific">Cohnella rhizosphaerae</name>
    <dbReference type="NCBI Taxonomy" id="1457232"/>
    <lineage>
        <taxon>Bacteria</taxon>
        <taxon>Bacillati</taxon>
        <taxon>Bacillota</taxon>
        <taxon>Bacilli</taxon>
        <taxon>Bacillales</taxon>
        <taxon>Paenibacillaceae</taxon>
        <taxon>Cohnella</taxon>
    </lineage>
</organism>
<feature type="chain" id="PRO_5040900788" description="Extracellular solute-binding protein" evidence="1">
    <location>
        <begin position="23"/>
        <end position="552"/>
    </location>
</feature>
<feature type="signal peptide" evidence="1">
    <location>
        <begin position="1"/>
        <end position="22"/>
    </location>
</feature>
<evidence type="ECO:0008006" key="4">
    <source>
        <dbReference type="Google" id="ProtNLM"/>
    </source>
</evidence>
<dbReference type="PANTHER" id="PTHR43649">
    <property type="entry name" value="ARABINOSE-BINDING PROTEIN-RELATED"/>
    <property type="match status" value="1"/>
</dbReference>
<keyword evidence="1" id="KW-0732">Signal</keyword>
<dbReference type="EMBL" id="JAPDIA010000003">
    <property type="protein sequence ID" value="MDG0809850.1"/>
    <property type="molecule type" value="Genomic_DNA"/>
</dbReference>
<dbReference type="PANTHER" id="PTHR43649:SF12">
    <property type="entry name" value="DIACETYLCHITOBIOSE BINDING PROTEIN DASA"/>
    <property type="match status" value="1"/>
</dbReference>
<dbReference type="SUPFAM" id="SSF53850">
    <property type="entry name" value="Periplasmic binding protein-like II"/>
    <property type="match status" value="1"/>
</dbReference>
<keyword evidence="3" id="KW-1185">Reference proteome</keyword>
<dbReference type="Gene3D" id="3.40.190.10">
    <property type="entry name" value="Periplasmic binding protein-like II"/>
    <property type="match status" value="2"/>
</dbReference>
<accession>A0A9X4KS09</accession>
<name>A0A9X4KS09_9BACL</name>
<dbReference type="PROSITE" id="PS51257">
    <property type="entry name" value="PROKAR_LIPOPROTEIN"/>
    <property type="match status" value="1"/>
</dbReference>
<sequence length="552" mass="61081">MQRSKTWIGAATAVVLLGGLLAGCSSGNKNGNNAQASQSAAPTASASASASASPTASADDKSPIKISWFVDQDYYKKNWDPVNNLLDKMITDDTGISIDFSSGTPEKLSALIASGDIPDVVTVDKGNPQRGVLEKSGLVSPLDELIQKYDPSFDVPKSMQDWFRNADGHFYGYASFFWAKEKFKEGDSIRSNQGLYARKDIMDQLGIKPEDFNTKEGMVAALRKVKDAKVQYNGFTVTPAYFESWVIGGFFGAPREDASGNLVDRERTPEMLEAYKFLNQLYKEGLMPEDSQTLDQDQLKEKVANGSVFAITNKNLDWSALYQKDPKALFVHVGPVVGDAGNKPYVDPVNASGWTLTMVNAKTKYPDRIIKLLDYLSTDEMSLNVNYGPKGAAWDFDENGKVKLSDEFNALNAEDPNKAKNKYGNGTLQWLINWTPIQRTAPVPVTADAIAKDENALFFAKLTYDMLPFESITPLGGTDEGGINAKVEENRKKWRAKMILAKSEADVEKYFNDEVDTEAKLGYQKLYDYQNKQFQDAKKALGLQFAWPANQK</sequence>
<proteinExistence type="predicted"/>
<dbReference type="Proteomes" id="UP001153404">
    <property type="component" value="Unassembled WGS sequence"/>
</dbReference>
<evidence type="ECO:0000256" key="1">
    <source>
        <dbReference type="SAM" id="SignalP"/>
    </source>
</evidence>
<dbReference type="RefSeq" id="WP_277531362.1">
    <property type="nucleotide sequence ID" value="NZ_JAPDIA010000003.1"/>
</dbReference>
<evidence type="ECO:0000313" key="3">
    <source>
        <dbReference type="Proteomes" id="UP001153404"/>
    </source>
</evidence>
<reference evidence="2" key="1">
    <citation type="submission" date="2022-10" db="EMBL/GenBank/DDBJ databases">
        <title>Comparative genomic analysis of Cohnella hashimotonis sp. nov., isolated from the International Space Station.</title>
        <authorList>
            <person name="Simpson A."/>
            <person name="Venkateswaran K."/>
        </authorList>
    </citation>
    <scope>NUCLEOTIDE SEQUENCE</scope>
    <source>
        <strain evidence="2">DSM 28161</strain>
    </source>
</reference>
<protein>
    <recommendedName>
        <fullName evidence="4">Extracellular solute-binding protein</fullName>
    </recommendedName>
</protein>
<gene>
    <name evidence="2" type="ORF">OMP40_11245</name>
</gene>
<dbReference type="AlphaFoldDB" id="A0A9X4KS09"/>
<evidence type="ECO:0000313" key="2">
    <source>
        <dbReference type="EMBL" id="MDG0809850.1"/>
    </source>
</evidence>